<dbReference type="EMBL" id="KQ434995">
    <property type="protein sequence ID" value="KZC13213.1"/>
    <property type="molecule type" value="Genomic_DNA"/>
</dbReference>
<dbReference type="AlphaFoldDB" id="A0A154PMZ4"/>
<dbReference type="Proteomes" id="UP000076502">
    <property type="component" value="Unassembled WGS sequence"/>
</dbReference>
<accession>A0A154PMZ4</accession>
<reference evidence="2 3" key="1">
    <citation type="submission" date="2015-07" db="EMBL/GenBank/DDBJ databases">
        <title>The genome of Dufourea novaeangliae.</title>
        <authorList>
            <person name="Pan H."/>
            <person name="Kapheim K."/>
        </authorList>
    </citation>
    <scope>NUCLEOTIDE SEQUENCE [LARGE SCALE GENOMIC DNA]</scope>
    <source>
        <strain evidence="2">0120121106</strain>
        <tissue evidence="2">Whole body</tissue>
    </source>
</reference>
<evidence type="ECO:0000313" key="3">
    <source>
        <dbReference type="Proteomes" id="UP000076502"/>
    </source>
</evidence>
<feature type="compositionally biased region" description="Polar residues" evidence="1">
    <location>
        <begin position="615"/>
        <end position="631"/>
    </location>
</feature>
<evidence type="ECO:0000313" key="2">
    <source>
        <dbReference type="EMBL" id="KZC13213.1"/>
    </source>
</evidence>
<evidence type="ECO:0000256" key="1">
    <source>
        <dbReference type="SAM" id="MobiDB-lite"/>
    </source>
</evidence>
<feature type="region of interest" description="Disordered" evidence="1">
    <location>
        <begin position="615"/>
        <end position="663"/>
    </location>
</feature>
<feature type="compositionally biased region" description="Basic residues" evidence="1">
    <location>
        <begin position="524"/>
        <end position="538"/>
    </location>
</feature>
<sequence>MLLVYGECCTHATRTIAMYAEIYPEQNQPCRLIFERLCTSLRKSGSFTVTKRYVIKTATSEENTIAVLAVVTENTQEKATGTIERPEIAGMESIKDPFKAKNKIIRSPERLVRRERSHSLSDTIKRSGNKETAVIDITEWEERSPKQIGERKRCNDTQDIKRTEEDPMDAEIKIIAEKLKLVNEMTKALNDRERECKRVKEEEGIIICPKCIENGKEKVGVEIGTQTVEEKELDEEVLIEAIKAVQDQGQKESLLDRTWPERAYTKTKLEWGRTNKQAHDWDMAIITEGNEDKVGNKEFIDNSQEYEVLKQQKVVSGDVAYVKRLLIMPNKEGTMDKQERYLYRMEIGEKLAREEDRIEGRKVTGESGERIEAQQQKRQITNMFEAIKRITYMMEAYDREKVVVYVDERKYVDKIRKIMELIFRDTMIPIVIHGVPKMSSDPEIGHSGVTGTSPRKGLSTEVAAERTQHWESTSASRGQSAVLHPTPGESGLLAEKKTLRARGVSGLSSILKTGGYSEGDSRRGHGKRNGSVRGKGGYRRALRPLAEIRESSFRYEPASGDDRENRSLLCRECVGEKNQATPGRPLWATLWSAGFNIRKQGTIRLGRQCITLGQRNQLLPSEPGSSETSDGQHPDHRHHRQRTVNLNRREVSSYAASFTHSHP</sequence>
<gene>
    <name evidence="2" type="ORF">WN55_05890</name>
</gene>
<keyword evidence="3" id="KW-1185">Reference proteome</keyword>
<feature type="region of interest" description="Disordered" evidence="1">
    <location>
        <begin position="439"/>
        <end position="490"/>
    </location>
</feature>
<protein>
    <recommendedName>
        <fullName evidence="4">DUF4817 domain-containing protein</fullName>
    </recommendedName>
</protein>
<name>A0A154PMZ4_DUFNO</name>
<feature type="compositionally biased region" description="Polar residues" evidence="1">
    <location>
        <begin position="654"/>
        <end position="663"/>
    </location>
</feature>
<organism evidence="2 3">
    <name type="scientific">Dufourea novaeangliae</name>
    <name type="common">Sweat bee</name>
    <dbReference type="NCBI Taxonomy" id="178035"/>
    <lineage>
        <taxon>Eukaryota</taxon>
        <taxon>Metazoa</taxon>
        <taxon>Ecdysozoa</taxon>
        <taxon>Arthropoda</taxon>
        <taxon>Hexapoda</taxon>
        <taxon>Insecta</taxon>
        <taxon>Pterygota</taxon>
        <taxon>Neoptera</taxon>
        <taxon>Endopterygota</taxon>
        <taxon>Hymenoptera</taxon>
        <taxon>Apocrita</taxon>
        <taxon>Aculeata</taxon>
        <taxon>Apoidea</taxon>
        <taxon>Anthophila</taxon>
        <taxon>Halictidae</taxon>
        <taxon>Rophitinae</taxon>
        <taxon>Dufourea</taxon>
    </lineage>
</organism>
<evidence type="ECO:0008006" key="4">
    <source>
        <dbReference type="Google" id="ProtNLM"/>
    </source>
</evidence>
<proteinExistence type="predicted"/>
<feature type="region of interest" description="Disordered" evidence="1">
    <location>
        <begin position="514"/>
        <end position="538"/>
    </location>
</feature>
<feature type="compositionally biased region" description="Polar residues" evidence="1">
    <location>
        <begin position="470"/>
        <end position="479"/>
    </location>
</feature>